<organism evidence="3 4">
    <name type="scientific">Dryococelus australis</name>
    <dbReference type="NCBI Taxonomy" id="614101"/>
    <lineage>
        <taxon>Eukaryota</taxon>
        <taxon>Metazoa</taxon>
        <taxon>Ecdysozoa</taxon>
        <taxon>Arthropoda</taxon>
        <taxon>Hexapoda</taxon>
        <taxon>Insecta</taxon>
        <taxon>Pterygota</taxon>
        <taxon>Neoptera</taxon>
        <taxon>Polyneoptera</taxon>
        <taxon>Phasmatodea</taxon>
        <taxon>Verophasmatodea</taxon>
        <taxon>Anareolatae</taxon>
        <taxon>Phasmatidae</taxon>
        <taxon>Eurycanthinae</taxon>
        <taxon>Dryococelus</taxon>
    </lineage>
</organism>
<dbReference type="SUPFAM" id="SSF53098">
    <property type="entry name" value="Ribonuclease H-like"/>
    <property type="match status" value="1"/>
</dbReference>
<gene>
    <name evidence="3" type="ORF">PR048_001812</name>
</gene>
<feature type="region of interest" description="Disordered" evidence="1">
    <location>
        <begin position="1"/>
        <end position="21"/>
    </location>
</feature>
<dbReference type="PANTHER" id="PTHR47611:SF3">
    <property type="entry name" value="HAT C-TERMINAL DIMERISATION DOMAIN-CONTAINING PROTEIN"/>
    <property type="match status" value="1"/>
</dbReference>
<sequence>MNKVLETQEEKAEDEKAEPEEMSLWSAELKMAQPAHRKPTANVVVEYDSYMQEPLLNRKSNIYDWYRTTGKYKYPNIARVGAKYLPVPATSVAREQLFSSADNTVTFRRTLFSPEHIEQLSFLHDNLK</sequence>
<evidence type="ECO:0000313" key="4">
    <source>
        <dbReference type="Proteomes" id="UP001159363"/>
    </source>
</evidence>
<dbReference type="EMBL" id="JARBHB010000001">
    <property type="protein sequence ID" value="KAJ8896468.1"/>
    <property type="molecule type" value="Genomic_DNA"/>
</dbReference>
<evidence type="ECO:0000259" key="2">
    <source>
        <dbReference type="Pfam" id="PF05699"/>
    </source>
</evidence>
<proteinExistence type="predicted"/>
<comment type="caution">
    <text evidence="3">The sequence shown here is derived from an EMBL/GenBank/DDBJ whole genome shotgun (WGS) entry which is preliminary data.</text>
</comment>
<dbReference type="InterPro" id="IPR008906">
    <property type="entry name" value="HATC_C_dom"/>
</dbReference>
<accession>A0ABQ9IKW2</accession>
<reference evidence="3 4" key="1">
    <citation type="submission" date="2023-02" db="EMBL/GenBank/DDBJ databases">
        <title>LHISI_Scaffold_Assembly.</title>
        <authorList>
            <person name="Stuart O.P."/>
            <person name="Cleave R."/>
            <person name="Magrath M.J.L."/>
            <person name="Mikheyev A.S."/>
        </authorList>
    </citation>
    <scope>NUCLEOTIDE SEQUENCE [LARGE SCALE GENOMIC DNA]</scope>
    <source>
        <strain evidence="3">Daus_M_001</strain>
        <tissue evidence="3">Leg muscle</tissue>
    </source>
</reference>
<evidence type="ECO:0000313" key="3">
    <source>
        <dbReference type="EMBL" id="KAJ8896468.1"/>
    </source>
</evidence>
<dbReference type="InterPro" id="IPR012337">
    <property type="entry name" value="RNaseH-like_sf"/>
</dbReference>
<dbReference type="Proteomes" id="UP001159363">
    <property type="component" value="Chromosome 1"/>
</dbReference>
<evidence type="ECO:0000256" key="1">
    <source>
        <dbReference type="SAM" id="MobiDB-lite"/>
    </source>
</evidence>
<dbReference type="PANTHER" id="PTHR47611">
    <property type="entry name" value="HAT DIMERISATION DOMAIN, C-TERMINAL"/>
    <property type="match status" value="1"/>
</dbReference>
<feature type="compositionally biased region" description="Basic and acidic residues" evidence="1">
    <location>
        <begin position="1"/>
        <end position="14"/>
    </location>
</feature>
<feature type="domain" description="HAT C-terminal dimerisation" evidence="2">
    <location>
        <begin position="46"/>
        <end position="127"/>
    </location>
</feature>
<name>A0ABQ9IKW2_9NEOP</name>
<dbReference type="Pfam" id="PF05699">
    <property type="entry name" value="Dimer_Tnp_hAT"/>
    <property type="match status" value="1"/>
</dbReference>
<keyword evidence="4" id="KW-1185">Reference proteome</keyword>
<protein>
    <recommendedName>
        <fullName evidence="2">HAT C-terminal dimerisation domain-containing protein</fullName>
    </recommendedName>
</protein>